<sequence>MKTILIMRHGEATPMQADDAARNLTQIGHAEAEKMGLWLSKVHQPDALLVSPYTRAQQTAKNVAKNNTFKFSETTSDLVPEGKSQIAADYLETLIAAHPQCNTWLVVAHMPIVSYLVDQLSSGDMPIFNTGAVAVIHYDEQTQRSQYISINAPANV</sequence>
<dbReference type="KEGG" id="paln:B0W48_19660"/>
<protein>
    <submittedName>
        <fullName evidence="1">Phosphohistidine phosphatase SixA</fullName>
    </submittedName>
</protein>
<dbReference type="Gene3D" id="3.40.50.1240">
    <property type="entry name" value="Phosphoglycerate mutase-like"/>
    <property type="match status" value="1"/>
</dbReference>
<dbReference type="InterPro" id="IPR013078">
    <property type="entry name" value="His_Pase_superF_clade-1"/>
</dbReference>
<organism evidence="1 2">
    <name type="scientific">Pseudoalteromonas aliena</name>
    <dbReference type="NCBI Taxonomy" id="247523"/>
    <lineage>
        <taxon>Bacteria</taxon>
        <taxon>Pseudomonadati</taxon>
        <taxon>Pseudomonadota</taxon>
        <taxon>Gammaproteobacteria</taxon>
        <taxon>Alteromonadales</taxon>
        <taxon>Pseudoalteromonadaceae</taxon>
        <taxon>Pseudoalteromonas</taxon>
    </lineage>
</organism>
<dbReference type="STRING" id="247523.B0W48_19660"/>
<dbReference type="RefSeq" id="WP_077538531.1">
    <property type="nucleotide sequence ID" value="NZ_CP019628.1"/>
</dbReference>
<accession>A0A1Q2H353</accession>
<dbReference type="Pfam" id="PF00300">
    <property type="entry name" value="His_Phos_1"/>
    <property type="match status" value="1"/>
</dbReference>
<evidence type="ECO:0000313" key="2">
    <source>
        <dbReference type="Proteomes" id="UP000188243"/>
    </source>
</evidence>
<dbReference type="Proteomes" id="UP000188243">
    <property type="component" value="Chromosome"/>
</dbReference>
<evidence type="ECO:0000313" key="1">
    <source>
        <dbReference type="EMBL" id="AQQ01796.1"/>
    </source>
</evidence>
<dbReference type="SUPFAM" id="SSF53254">
    <property type="entry name" value="Phosphoglycerate mutase-like"/>
    <property type="match status" value="1"/>
</dbReference>
<dbReference type="InterPro" id="IPR004449">
    <property type="entry name" value="SixA"/>
</dbReference>
<dbReference type="GO" id="GO:0005737">
    <property type="term" value="C:cytoplasm"/>
    <property type="evidence" value="ECO:0007669"/>
    <property type="project" value="InterPro"/>
</dbReference>
<dbReference type="NCBIfam" id="TIGR00249">
    <property type="entry name" value="sixA"/>
    <property type="match status" value="1"/>
</dbReference>
<dbReference type="GO" id="GO:0101006">
    <property type="term" value="F:protein histidine phosphatase activity"/>
    <property type="evidence" value="ECO:0007669"/>
    <property type="project" value="InterPro"/>
</dbReference>
<dbReference type="CDD" id="cd07067">
    <property type="entry name" value="HP_PGM_like"/>
    <property type="match status" value="1"/>
</dbReference>
<name>A0A1Q2H353_9GAMM</name>
<reference evidence="1 2" key="1">
    <citation type="submission" date="2017-02" db="EMBL/GenBank/DDBJ databases">
        <title>Complete genome sequence of the cold-active Pseudoalteromonas aliena strain EH1 isolated from Arctic seawater.</title>
        <authorList>
            <person name="Kim E."/>
            <person name="Heo E."/>
            <person name="Kim H."/>
            <person name="Kim D."/>
        </authorList>
    </citation>
    <scope>NUCLEOTIDE SEQUENCE [LARGE SCALE GENOMIC DNA]</scope>
    <source>
        <strain evidence="1 2">EH1</strain>
    </source>
</reference>
<proteinExistence type="predicted"/>
<dbReference type="EMBL" id="CP019628">
    <property type="protein sequence ID" value="AQQ01796.1"/>
    <property type="molecule type" value="Genomic_DNA"/>
</dbReference>
<dbReference type="InterPro" id="IPR029033">
    <property type="entry name" value="His_PPase_superfam"/>
</dbReference>
<gene>
    <name evidence="1" type="ORF">B0W48_19660</name>
</gene>
<dbReference type="SMART" id="SM00855">
    <property type="entry name" value="PGAM"/>
    <property type="match status" value="1"/>
</dbReference>
<dbReference type="AlphaFoldDB" id="A0A1Q2H353"/>